<evidence type="ECO:0000256" key="2">
    <source>
        <dbReference type="ARBA" id="ARBA00023016"/>
    </source>
</evidence>
<comment type="caution">
    <text evidence="4">The sequence shown here is derived from an EMBL/GenBank/DDBJ whole genome shotgun (WGS) entry which is preliminary data.</text>
</comment>
<keyword evidence="1" id="KW-0694">RNA-binding</keyword>
<keyword evidence="5" id="KW-1185">Reference proteome</keyword>
<dbReference type="RefSeq" id="WP_202835158.1">
    <property type="nucleotide sequence ID" value="NZ_JAETWB010000041.1"/>
</dbReference>
<feature type="domain" description="Sm" evidence="3">
    <location>
        <begin position="12"/>
        <end position="72"/>
    </location>
</feature>
<dbReference type="PANTHER" id="PTHR34772">
    <property type="entry name" value="RNA-BINDING PROTEIN HFQ"/>
    <property type="match status" value="1"/>
</dbReference>
<dbReference type="Pfam" id="PF17209">
    <property type="entry name" value="Hfq"/>
    <property type="match status" value="1"/>
</dbReference>
<evidence type="ECO:0000259" key="3">
    <source>
        <dbReference type="PROSITE" id="PS52002"/>
    </source>
</evidence>
<sequence>MPDQKPSQPVQEVFLAQLVRTRAPVTVFLTNGVKLQGKVANFDRVCLVLTRAGHAQLIFKKAVSTVMPSGETVQQDALARSDVSARLSLARRRE</sequence>
<dbReference type="Proteomes" id="UP000660885">
    <property type="component" value="Unassembled WGS sequence"/>
</dbReference>
<accession>A0ABS1UB60</accession>
<dbReference type="InterPro" id="IPR047575">
    <property type="entry name" value="Sm"/>
</dbReference>
<dbReference type="Gene3D" id="2.30.30.100">
    <property type="match status" value="1"/>
</dbReference>
<evidence type="ECO:0000313" key="4">
    <source>
        <dbReference type="EMBL" id="MBL6081927.1"/>
    </source>
</evidence>
<dbReference type="InterPro" id="IPR010920">
    <property type="entry name" value="LSM_dom_sf"/>
</dbReference>
<dbReference type="PROSITE" id="PS52002">
    <property type="entry name" value="SM"/>
    <property type="match status" value="1"/>
</dbReference>
<dbReference type="EMBL" id="JAETWB010000041">
    <property type="protein sequence ID" value="MBL6081927.1"/>
    <property type="molecule type" value="Genomic_DNA"/>
</dbReference>
<dbReference type="InterPro" id="IPR005001">
    <property type="entry name" value="Hfq"/>
</dbReference>
<protein>
    <submittedName>
        <fullName evidence="4">RNA chaperone Hfq</fullName>
    </submittedName>
</protein>
<proteinExistence type="predicted"/>
<organism evidence="4 5">
    <name type="scientific">Belnapia arida</name>
    <dbReference type="NCBI Taxonomy" id="2804533"/>
    <lineage>
        <taxon>Bacteria</taxon>
        <taxon>Pseudomonadati</taxon>
        <taxon>Pseudomonadota</taxon>
        <taxon>Alphaproteobacteria</taxon>
        <taxon>Acetobacterales</taxon>
        <taxon>Roseomonadaceae</taxon>
        <taxon>Belnapia</taxon>
    </lineage>
</organism>
<evidence type="ECO:0000313" key="5">
    <source>
        <dbReference type="Proteomes" id="UP000660885"/>
    </source>
</evidence>
<dbReference type="CDD" id="cd01716">
    <property type="entry name" value="Hfq"/>
    <property type="match status" value="1"/>
</dbReference>
<evidence type="ECO:0000256" key="1">
    <source>
        <dbReference type="ARBA" id="ARBA00022884"/>
    </source>
</evidence>
<reference evidence="4 5" key="1">
    <citation type="submission" date="2021-01" db="EMBL/GenBank/DDBJ databases">
        <title>Belnapia mucosa sp. nov. and Belnapia arida sp. nov., isolated from the Tabernas Desert (Almeria, Spain).</title>
        <authorList>
            <person name="Molina-Menor E."/>
            <person name="Vidal-Verdu A."/>
            <person name="Calonge A."/>
            <person name="Satari L."/>
            <person name="Pereto J."/>
            <person name="Porcar M."/>
        </authorList>
    </citation>
    <scope>NUCLEOTIDE SEQUENCE [LARGE SCALE GENOMIC DNA]</scope>
    <source>
        <strain evidence="4 5">T18</strain>
    </source>
</reference>
<gene>
    <name evidence="4" type="primary">hfq</name>
    <name evidence="4" type="ORF">JMJ56_28495</name>
</gene>
<dbReference type="PANTHER" id="PTHR34772:SF1">
    <property type="entry name" value="RNA-BINDING PROTEIN HFQ"/>
    <property type="match status" value="1"/>
</dbReference>
<dbReference type="NCBIfam" id="TIGR02383">
    <property type="entry name" value="Hfq"/>
    <property type="match status" value="1"/>
</dbReference>
<dbReference type="SUPFAM" id="SSF50182">
    <property type="entry name" value="Sm-like ribonucleoproteins"/>
    <property type="match status" value="1"/>
</dbReference>
<name>A0ABS1UB60_9PROT</name>
<keyword evidence="2" id="KW-0346">Stress response</keyword>